<proteinExistence type="predicted"/>
<dbReference type="AlphaFoldDB" id="A0A9D4IYF1"/>
<name>A0A9D4IYF1_DREPO</name>
<gene>
    <name evidence="1" type="ORF">DPMN_145028</name>
</gene>
<evidence type="ECO:0000313" key="1">
    <source>
        <dbReference type="EMBL" id="KAH3791540.1"/>
    </source>
</evidence>
<reference evidence="1" key="2">
    <citation type="submission" date="2020-11" db="EMBL/GenBank/DDBJ databases">
        <authorList>
            <person name="McCartney M.A."/>
            <person name="Auch B."/>
            <person name="Kono T."/>
            <person name="Mallez S."/>
            <person name="Becker A."/>
            <person name="Gohl D.M."/>
            <person name="Silverstein K.A.T."/>
            <person name="Koren S."/>
            <person name="Bechman K.B."/>
            <person name="Herman A."/>
            <person name="Abrahante J.E."/>
            <person name="Garbe J."/>
        </authorList>
    </citation>
    <scope>NUCLEOTIDE SEQUENCE</scope>
    <source>
        <strain evidence="1">Duluth1</strain>
        <tissue evidence="1">Whole animal</tissue>
    </source>
</reference>
<comment type="caution">
    <text evidence="1">The sequence shown here is derived from an EMBL/GenBank/DDBJ whole genome shotgun (WGS) entry which is preliminary data.</text>
</comment>
<organism evidence="1 2">
    <name type="scientific">Dreissena polymorpha</name>
    <name type="common">Zebra mussel</name>
    <name type="synonym">Mytilus polymorpha</name>
    <dbReference type="NCBI Taxonomy" id="45954"/>
    <lineage>
        <taxon>Eukaryota</taxon>
        <taxon>Metazoa</taxon>
        <taxon>Spiralia</taxon>
        <taxon>Lophotrochozoa</taxon>
        <taxon>Mollusca</taxon>
        <taxon>Bivalvia</taxon>
        <taxon>Autobranchia</taxon>
        <taxon>Heteroconchia</taxon>
        <taxon>Euheterodonta</taxon>
        <taxon>Imparidentia</taxon>
        <taxon>Neoheterodontei</taxon>
        <taxon>Myida</taxon>
        <taxon>Dreissenoidea</taxon>
        <taxon>Dreissenidae</taxon>
        <taxon>Dreissena</taxon>
    </lineage>
</organism>
<keyword evidence="2" id="KW-1185">Reference proteome</keyword>
<protein>
    <submittedName>
        <fullName evidence="1">Uncharacterized protein</fullName>
    </submittedName>
</protein>
<reference evidence="1" key="1">
    <citation type="journal article" date="2019" name="bioRxiv">
        <title>The Genome of the Zebra Mussel, Dreissena polymorpha: A Resource for Invasive Species Research.</title>
        <authorList>
            <person name="McCartney M.A."/>
            <person name="Auch B."/>
            <person name="Kono T."/>
            <person name="Mallez S."/>
            <person name="Zhang Y."/>
            <person name="Obille A."/>
            <person name="Becker A."/>
            <person name="Abrahante J.E."/>
            <person name="Garbe J."/>
            <person name="Badalamenti J.P."/>
            <person name="Herman A."/>
            <person name="Mangelson H."/>
            <person name="Liachko I."/>
            <person name="Sullivan S."/>
            <person name="Sone E.D."/>
            <person name="Koren S."/>
            <person name="Silverstein K.A.T."/>
            <person name="Beckman K.B."/>
            <person name="Gohl D.M."/>
        </authorList>
    </citation>
    <scope>NUCLEOTIDE SEQUENCE</scope>
    <source>
        <strain evidence="1">Duluth1</strain>
        <tissue evidence="1">Whole animal</tissue>
    </source>
</reference>
<evidence type="ECO:0000313" key="2">
    <source>
        <dbReference type="Proteomes" id="UP000828390"/>
    </source>
</evidence>
<sequence length="57" mass="6556">MSVEDIAIRASPPDISNKSVNHLTEVRNFDLNKSESLRKKYIQQQLMKLLCVKQVVV</sequence>
<accession>A0A9D4IYF1</accession>
<dbReference type="Proteomes" id="UP000828390">
    <property type="component" value="Unassembled WGS sequence"/>
</dbReference>
<dbReference type="EMBL" id="JAIWYP010000007">
    <property type="protein sequence ID" value="KAH3791540.1"/>
    <property type="molecule type" value="Genomic_DNA"/>
</dbReference>